<dbReference type="InterPro" id="IPR001387">
    <property type="entry name" value="Cro/C1-type_HTH"/>
</dbReference>
<evidence type="ECO:0000313" key="3">
    <source>
        <dbReference type="Proteomes" id="UP000323505"/>
    </source>
</evidence>
<dbReference type="SMART" id="SM00530">
    <property type="entry name" value="HTH_XRE"/>
    <property type="match status" value="1"/>
</dbReference>
<dbReference type="PROSITE" id="PS50943">
    <property type="entry name" value="HTH_CROC1"/>
    <property type="match status" value="1"/>
</dbReference>
<keyword evidence="3" id="KW-1185">Reference proteome</keyword>
<accession>A0A5D3FSA8</accession>
<reference evidence="2 3" key="1">
    <citation type="submission" date="2019-08" db="EMBL/GenBank/DDBJ databases">
        <title>Actinomadura sp. nov. CYP1-5 isolated from mountain soil.</title>
        <authorList>
            <person name="Songsumanus A."/>
            <person name="Kuncharoen N."/>
            <person name="Kudo T."/>
            <person name="Yuki M."/>
            <person name="Igarashi Y."/>
            <person name="Tanasupawat S."/>
        </authorList>
    </citation>
    <scope>NUCLEOTIDE SEQUENCE [LARGE SCALE GENOMIC DNA]</scope>
    <source>
        <strain evidence="2 3">CYP1-5</strain>
    </source>
</reference>
<protein>
    <submittedName>
        <fullName evidence="2">Helix-turn-helix transcriptional regulator</fullName>
    </submittedName>
</protein>
<feature type="domain" description="HTH cro/C1-type" evidence="1">
    <location>
        <begin position="20"/>
        <end position="65"/>
    </location>
</feature>
<evidence type="ECO:0000259" key="1">
    <source>
        <dbReference type="PROSITE" id="PS50943"/>
    </source>
</evidence>
<dbReference type="AlphaFoldDB" id="A0A5D3FSA8"/>
<dbReference type="GO" id="GO:0003677">
    <property type="term" value="F:DNA binding"/>
    <property type="evidence" value="ECO:0007669"/>
    <property type="project" value="InterPro"/>
</dbReference>
<name>A0A5D3FSA8_9ACTN</name>
<dbReference type="Gene3D" id="1.10.260.40">
    <property type="entry name" value="lambda repressor-like DNA-binding domains"/>
    <property type="match status" value="1"/>
</dbReference>
<dbReference type="Proteomes" id="UP000323505">
    <property type="component" value="Unassembled WGS sequence"/>
</dbReference>
<dbReference type="InterPro" id="IPR043917">
    <property type="entry name" value="DUF5753"/>
</dbReference>
<dbReference type="RefSeq" id="WP_148759055.1">
    <property type="nucleotide sequence ID" value="NZ_VSRQ01000002.1"/>
</dbReference>
<comment type="caution">
    <text evidence="2">The sequence shown here is derived from an EMBL/GenBank/DDBJ whole genome shotgun (WGS) entry which is preliminary data.</text>
</comment>
<sequence length="281" mass="32002">MNQRNGRSPRKFLGKEIMLARQEKGMNRDELAKAVFVSESSIRQWERGRRIPRPEDLMSAEKILGLGDGEKPGFLARMRNELVSDAVPVEWFGQWREVEKVSNAWWTFEPLLIPGLLQTEDYASTVLRASHRNADPKRMLAERLERQQLLDAEEPPKLVALIAEGALRNLVADCRTMRGQLSHLVEMARRANVIVQVIPADSSVCAGFLSGFVIASIENAEDVAYVDNQLTGEVIEDTQEVARLRYMFDDFRAEALRAHESISFIMKIIEELWTESDDEMA</sequence>
<dbReference type="SUPFAM" id="SSF47413">
    <property type="entry name" value="lambda repressor-like DNA-binding domains"/>
    <property type="match status" value="1"/>
</dbReference>
<organism evidence="2 3">
    <name type="scientific">Actinomadura decatromicini</name>
    <dbReference type="NCBI Taxonomy" id="2604572"/>
    <lineage>
        <taxon>Bacteria</taxon>
        <taxon>Bacillati</taxon>
        <taxon>Actinomycetota</taxon>
        <taxon>Actinomycetes</taxon>
        <taxon>Streptosporangiales</taxon>
        <taxon>Thermomonosporaceae</taxon>
        <taxon>Actinomadura</taxon>
    </lineage>
</organism>
<dbReference type="Pfam" id="PF01381">
    <property type="entry name" value="HTH_3"/>
    <property type="match status" value="1"/>
</dbReference>
<dbReference type="CDD" id="cd00093">
    <property type="entry name" value="HTH_XRE"/>
    <property type="match status" value="1"/>
</dbReference>
<dbReference type="Pfam" id="PF19054">
    <property type="entry name" value="DUF5753"/>
    <property type="match status" value="1"/>
</dbReference>
<dbReference type="InterPro" id="IPR010982">
    <property type="entry name" value="Lambda_DNA-bd_dom_sf"/>
</dbReference>
<dbReference type="EMBL" id="VSRQ01000002">
    <property type="protein sequence ID" value="TYK51231.1"/>
    <property type="molecule type" value="Genomic_DNA"/>
</dbReference>
<gene>
    <name evidence="2" type="ORF">FXF68_12490</name>
</gene>
<proteinExistence type="predicted"/>
<evidence type="ECO:0000313" key="2">
    <source>
        <dbReference type="EMBL" id="TYK51231.1"/>
    </source>
</evidence>